<keyword evidence="1" id="KW-1133">Transmembrane helix</keyword>
<feature type="transmembrane region" description="Helical" evidence="1">
    <location>
        <begin position="52"/>
        <end position="73"/>
    </location>
</feature>
<organism evidence="2 3">
    <name type="scientific">Dentipellis fragilis</name>
    <dbReference type="NCBI Taxonomy" id="205917"/>
    <lineage>
        <taxon>Eukaryota</taxon>
        <taxon>Fungi</taxon>
        <taxon>Dikarya</taxon>
        <taxon>Basidiomycota</taxon>
        <taxon>Agaricomycotina</taxon>
        <taxon>Agaricomycetes</taxon>
        <taxon>Russulales</taxon>
        <taxon>Hericiaceae</taxon>
        <taxon>Dentipellis</taxon>
    </lineage>
</organism>
<comment type="caution">
    <text evidence="2">The sequence shown here is derived from an EMBL/GenBank/DDBJ whole genome shotgun (WGS) entry which is preliminary data.</text>
</comment>
<keyword evidence="1" id="KW-0472">Membrane</keyword>
<keyword evidence="3" id="KW-1185">Reference proteome</keyword>
<dbReference type="Proteomes" id="UP000298327">
    <property type="component" value="Unassembled WGS sequence"/>
</dbReference>
<dbReference type="OrthoDB" id="10576329at2759"/>
<keyword evidence="1" id="KW-0812">Transmembrane</keyword>
<dbReference type="AlphaFoldDB" id="A0A4Y9YWI9"/>
<evidence type="ECO:0000313" key="3">
    <source>
        <dbReference type="Proteomes" id="UP000298327"/>
    </source>
</evidence>
<protein>
    <submittedName>
        <fullName evidence="2">Uncharacterized protein</fullName>
    </submittedName>
</protein>
<sequence length="247" mass="27296">MRLLSSRYKAHPSTTLRRSLPNPILAMVYYPPSFPLDASEVLYVPGIALDPVTFHVLLAFALIAFAIALLGVLRQKWSPSELLRALQAMLIGLCDDECLHPLGFLDVGTTQVRSSSHTNRTPFEGELGNATSQSVQQCATVRHSRSKMLRILKSRLAPGISPLRRFYPILALSPASTNPDHEGYDHELFIGLAAYLAPTQGPRSDPVHAWLQYTVAVDAERAEHGGVRQPLLRFVRDAEQGRDPPVD</sequence>
<reference evidence="2 3" key="1">
    <citation type="submission" date="2019-02" db="EMBL/GenBank/DDBJ databases">
        <title>Genome sequencing of the rare red list fungi Dentipellis fragilis.</title>
        <authorList>
            <person name="Buettner E."/>
            <person name="Kellner H."/>
        </authorList>
    </citation>
    <scope>NUCLEOTIDE SEQUENCE [LARGE SCALE GENOMIC DNA]</scope>
    <source>
        <strain evidence="2 3">DSM 105465</strain>
    </source>
</reference>
<name>A0A4Y9YWI9_9AGAM</name>
<gene>
    <name evidence="2" type="ORF">EVG20_g5001</name>
</gene>
<dbReference type="EMBL" id="SEOQ01000279">
    <property type="protein sequence ID" value="TFY66088.1"/>
    <property type="molecule type" value="Genomic_DNA"/>
</dbReference>
<evidence type="ECO:0000313" key="2">
    <source>
        <dbReference type="EMBL" id="TFY66088.1"/>
    </source>
</evidence>
<evidence type="ECO:0000256" key="1">
    <source>
        <dbReference type="SAM" id="Phobius"/>
    </source>
</evidence>
<proteinExistence type="predicted"/>
<accession>A0A4Y9YWI9</accession>